<evidence type="ECO:0000256" key="4">
    <source>
        <dbReference type="ARBA" id="ARBA00022692"/>
    </source>
</evidence>
<dbReference type="Gene3D" id="1.10.8.540">
    <property type="entry name" value="FHIPEP family, domain 3"/>
    <property type="match status" value="1"/>
</dbReference>
<comment type="caution">
    <text evidence="8">The sequence shown here is derived from an EMBL/GenBank/DDBJ whole genome shotgun (WGS) entry which is preliminary data.</text>
</comment>
<dbReference type="PANTHER" id="PTHR30161">
    <property type="entry name" value="FLAGELLAR EXPORT PROTEIN, MEMBRANE FLHA SUBUNIT-RELATED"/>
    <property type="match status" value="1"/>
</dbReference>
<keyword evidence="8" id="KW-0282">Flagellum</keyword>
<dbReference type="Proteomes" id="UP000245133">
    <property type="component" value="Unassembled WGS sequence"/>
</dbReference>
<organism evidence="8 9">
    <name type="scientific">Leptospira ryugenii</name>
    <dbReference type="NCBI Taxonomy" id="1917863"/>
    <lineage>
        <taxon>Bacteria</taxon>
        <taxon>Pseudomonadati</taxon>
        <taxon>Spirochaetota</taxon>
        <taxon>Spirochaetia</taxon>
        <taxon>Leptospirales</taxon>
        <taxon>Leptospiraceae</taxon>
        <taxon>Leptospira</taxon>
    </lineage>
</organism>
<name>A0A2P2E1B1_9LEPT</name>
<keyword evidence="3" id="KW-1003">Cell membrane</keyword>
<comment type="subcellular location">
    <subcellularLocation>
        <location evidence="1">Cell membrane</location>
        <topology evidence="1">Multi-pass membrane protein</topology>
    </subcellularLocation>
</comment>
<dbReference type="InterPro" id="IPR042196">
    <property type="entry name" value="FHIPEP_4"/>
</dbReference>
<feature type="transmembrane region" description="Helical" evidence="7">
    <location>
        <begin position="243"/>
        <end position="263"/>
    </location>
</feature>
<feature type="transmembrane region" description="Helical" evidence="7">
    <location>
        <begin position="61"/>
        <end position="78"/>
    </location>
</feature>
<dbReference type="PRINTS" id="PR00949">
    <property type="entry name" value="TYPE3IMAPROT"/>
</dbReference>
<dbReference type="InterPro" id="IPR001712">
    <property type="entry name" value="T3SS_FHIPEP"/>
</dbReference>
<keyword evidence="8" id="KW-0969">Cilium</keyword>
<dbReference type="OrthoDB" id="9759185at2"/>
<evidence type="ECO:0000256" key="6">
    <source>
        <dbReference type="ARBA" id="ARBA00023136"/>
    </source>
</evidence>
<feature type="transmembrane region" description="Helical" evidence="7">
    <location>
        <begin position="203"/>
        <end position="223"/>
    </location>
</feature>
<dbReference type="AlphaFoldDB" id="A0A2P2E1B1"/>
<comment type="similarity">
    <text evidence="2">Belongs to the FHIPEP (flagella/HR/invasion proteins export pore) family.</text>
</comment>
<protein>
    <submittedName>
        <fullName evidence="8">Endoflagellar biosynthesis protein</fullName>
    </submittedName>
</protein>
<dbReference type="InterPro" id="IPR042194">
    <property type="entry name" value="FHIPEP_1"/>
</dbReference>
<keyword evidence="8" id="KW-0966">Cell projection</keyword>
<keyword evidence="5 7" id="KW-1133">Transmembrane helix</keyword>
<evidence type="ECO:0000256" key="1">
    <source>
        <dbReference type="ARBA" id="ARBA00004651"/>
    </source>
</evidence>
<dbReference type="GO" id="GO:0005886">
    <property type="term" value="C:plasma membrane"/>
    <property type="evidence" value="ECO:0007669"/>
    <property type="project" value="UniProtKB-SubCell"/>
</dbReference>
<keyword evidence="6 7" id="KW-0472">Membrane</keyword>
<keyword evidence="9" id="KW-1185">Reference proteome</keyword>
<dbReference type="PIRSF" id="PIRSF005419">
    <property type="entry name" value="FlhA"/>
    <property type="match status" value="1"/>
</dbReference>
<evidence type="ECO:0000256" key="5">
    <source>
        <dbReference type="ARBA" id="ARBA00022989"/>
    </source>
</evidence>
<dbReference type="GO" id="GO:0009306">
    <property type="term" value="P:protein secretion"/>
    <property type="evidence" value="ECO:0007669"/>
    <property type="project" value="InterPro"/>
</dbReference>
<accession>A0A2P2E1B1</accession>
<dbReference type="EMBL" id="BFBB01000007">
    <property type="protein sequence ID" value="GBF50659.1"/>
    <property type="molecule type" value="Genomic_DNA"/>
</dbReference>
<evidence type="ECO:0000313" key="9">
    <source>
        <dbReference type="Proteomes" id="UP000245133"/>
    </source>
</evidence>
<dbReference type="Gene3D" id="3.40.30.60">
    <property type="entry name" value="FHIPEP family, domain 1"/>
    <property type="match status" value="1"/>
</dbReference>
<evidence type="ECO:0000256" key="2">
    <source>
        <dbReference type="ARBA" id="ARBA00008835"/>
    </source>
</evidence>
<dbReference type="GO" id="GO:0044780">
    <property type="term" value="P:bacterial-type flagellum assembly"/>
    <property type="evidence" value="ECO:0007669"/>
    <property type="project" value="TreeGrafter"/>
</dbReference>
<evidence type="ECO:0000313" key="8">
    <source>
        <dbReference type="EMBL" id="GBF50659.1"/>
    </source>
</evidence>
<dbReference type="PANTHER" id="PTHR30161:SF1">
    <property type="entry name" value="FLAGELLAR BIOSYNTHESIS PROTEIN FLHA-RELATED"/>
    <property type="match status" value="1"/>
</dbReference>
<sequence length="705" mass="76849">MNIRDLLKQSDLILGIGVLVILGMLIVPLPGFILDILLVLSIGLGLLILLTALSATDPSEFSIFPSLLLITTLYRLALNVSTTRQILSKGPAMNSNVIEAFGTFVVGGEAGLGKYVVGLIIFIILTIVQVVVITRGATRISEVAARFTLDGLPQKQMSIDMELNSGAITEQEAKFKREKLQREVNFYGAMDGASKFVQGDVRAGLIITAINLIGGVIIGSTIRGESFLAAIETYGRFTIGDGLVSQIPGLLSTTATGIIVTRSSSEKKLTTEIKTQLFGNAKSLYVVAGALGLASLIPGLPFISLILLSAGVGYLGYSIEQVAKEEIKKIETVSQEKVTEKKPENYIKEITVEAIQVELGRDLLPLVDASAGGHLLEQIANTRKKFATDFGLVIPAIRIVDNLEIPHDNYTIRINGVVVGQAVIKADRLMAMNNSQRDLEPIVGENFLEPAFGMKAIWIDPMTRPEVENKGYTVVDPSTVIITHLKELISTYASQLLGREEVKALLEHLRQTHPTLVQELEYDKQGRLGIIQQTLQNLLAEGLSIKNLPKIMEAIANNINKVGGDSILLSEAVRQAISRQIINDFLSADGKLHVVTIDPRIVDRLQRSLVQDQMDGGSVIVLPHEFRIRLMESVFAELQKAAEAGRFLIFVISRTLRQPFAFLIAKDLPPRNFAVIASEEIQRGVPTDIASVLTLASREEQTQEA</sequence>
<gene>
    <name evidence="8" type="primary">flhA</name>
    <name evidence="8" type="ORF">LPTSP4_21860</name>
</gene>
<feature type="transmembrane region" description="Helical" evidence="7">
    <location>
        <begin position="36"/>
        <end position="54"/>
    </location>
</feature>
<feature type="transmembrane region" description="Helical" evidence="7">
    <location>
        <begin position="115"/>
        <end position="133"/>
    </location>
</feature>
<dbReference type="Gene3D" id="3.40.50.12790">
    <property type="entry name" value="FHIPEP family, domain 4"/>
    <property type="match status" value="1"/>
</dbReference>
<dbReference type="InterPro" id="IPR042193">
    <property type="entry name" value="FHIPEP_3"/>
</dbReference>
<reference evidence="8 9" key="1">
    <citation type="submission" date="2018-02" db="EMBL/GenBank/DDBJ databases">
        <title>Novel Leptospira species isolated from soil and water in Japan.</title>
        <authorList>
            <person name="Nakao R."/>
            <person name="Masuzawa T."/>
        </authorList>
    </citation>
    <scope>NUCLEOTIDE SEQUENCE [LARGE SCALE GENOMIC DNA]</scope>
    <source>
        <strain evidence="8 9">YH101</strain>
    </source>
</reference>
<evidence type="ECO:0000256" key="7">
    <source>
        <dbReference type="SAM" id="Phobius"/>
    </source>
</evidence>
<evidence type="ECO:0000256" key="3">
    <source>
        <dbReference type="ARBA" id="ARBA00022475"/>
    </source>
</evidence>
<proteinExistence type="inferred from homology"/>
<feature type="transmembrane region" description="Helical" evidence="7">
    <location>
        <begin position="12"/>
        <end position="30"/>
    </location>
</feature>
<dbReference type="Pfam" id="PF00771">
    <property type="entry name" value="FHIPEP"/>
    <property type="match status" value="1"/>
</dbReference>
<keyword evidence="4 7" id="KW-0812">Transmembrane</keyword>
<feature type="transmembrane region" description="Helical" evidence="7">
    <location>
        <begin position="284"/>
        <end position="317"/>
    </location>
</feature>